<keyword evidence="1" id="KW-0472">Membrane</keyword>
<dbReference type="EMBL" id="MH248138">
    <property type="protein sequence ID" value="AWY08542.1"/>
    <property type="molecule type" value="Genomic_DNA"/>
</dbReference>
<keyword evidence="1" id="KW-1133">Transmembrane helix</keyword>
<evidence type="ECO:0000256" key="1">
    <source>
        <dbReference type="SAM" id="Phobius"/>
    </source>
</evidence>
<protein>
    <submittedName>
        <fullName evidence="2">Uncharacterized protein</fullName>
    </submittedName>
</protein>
<name>A0A2Z4QE44_9CAUD</name>
<organism evidence="2 3">
    <name type="scientific">Erwinia phage vB_EamM_Alexandra</name>
    <dbReference type="NCBI Taxonomy" id="2201424"/>
    <lineage>
        <taxon>Viruses</taxon>
        <taxon>Duplodnaviria</taxon>
        <taxon>Heunggongvirae</taxon>
        <taxon>Uroviricota</taxon>
        <taxon>Caudoviricetes</taxon>
        <taxon>Alexandravirus</taxon>
        <taxon>Alexandravirus alexandra</taxon>
    </lineage>
</organism>
<sequence length="52" mass="5826">MGIIGALLIIICAVRSVKSNKHERPMYQFMLFVLIMFSVVYVIVLVEAINAA</sequence>
<gene>
    <name evidence="2" type="ORF">Alexandra_286</name>
</gene>
<feature type="transmembrane region" description="Helical" evidence="1">
    <location>
        <begin position="29"/>
        <end position="49"/>
    </location>
</feature>
<evidence type="ECO:0000313" key="3">
    <source>
        <dbReference type="Proteomes" id="UP000251795"/>
    </source>
</evidence>
<accession>A0A2Z4QE44</accession>
<evidence type="ECO:0000313" key="2">
    <source>
        <dbReference type="EMBL" id="AWY08542.1"/>
    </source>
</evidence>
<keyword evidence="3" id="KW-1185">Reference proteome</keyword>
<dbReference type="Proteomes" id="UP000251795">
    <property type="component" value="Segment"/>
</dbReference>
<keyword evidence="1" id="KW-0812">Transmembrane</keyword>
<proteinExistence type="predicted"/>
<reference evidence="2 3" key="1">
    <citation type="submission" date="2018-04" db="EMBL/GenBank/DDBJ databases">
        <authorList>
            <person name="Go L.Y."/>
            <person name="Mitchell J.A."/>
        </authorList>
    </citation>
    <scope>NUCLEOTIDE SEQUENCE [LARGE SCALE GENOMIC DNA]</scope>
</reference>